<organism evidence="1 2">
    <name type="scientific">Oceanibacterium hippocampi</name>
    <dbReference type="NCBI Taxonomy" id="745714"/>
    <lineage>
        <taxon>Bacteria</taxon>
        <taxon>Pseudomonadati</taxon>
        <taxon>Pseudomonadota</taxon>
        <taxon>Alphaproteobacteria</taxon>
        <taxon>Sneathiellales</taxon>
        <taxon>Sneathiellaceae</taxon>
        <taxon>Oceanibacterium</taxon>
    </lineage>
</organism>
<protein>
    <recommendedName>
        <fullName evidence="3">Lipoprotein</fullName>
    </recommendedName>
</protein>
<gene>
    <name evidence="1" type="ORF">OCH7691_01293</name>
</gene>
<evidence type="ECO:0000313" key="2">
    <source>
        <dbReference type="Proteomes" id="UP000193200"/>
    </source>
</evidence>
<dbReference type="OrthoDB" id="8443104at2"/>
<reference evidence="1 2" key="1">
    <citation type="submission" date="2017-03" db="EMBL/GenBank/DDBJ databases">
        <authorList>
            <person name="Afonso C.L."/>
            <person name="Miller P.J."/>
            <person name="Scott M.A."/>
            <person name="Spackman E."/>
            <person name="Goraichik I."/>
            <person name="Dimitrov K.M."/>
            <person name="Suarez D.L."/>
            <person name="Swayne D.E."/>
        </authorList>
    </citation>
    <scope>NUCLEOTIDE SEQUENCE [LARGE SCALE GENOMIC DNA]</scope>
    <source>
        <strain evidence="1 2">CECT 7691</strain>
    </source>
</reference>
<sequence length="180" mass="19557">MSVVATRLVPAIALLGLLAACSGGLFGKERNLPCPTANVVSGAERITQYRPGPGRDITDVAYEAEIVPVAGSCEYVDDDKAVEVLLKVEIRGTRGPGAEGRTGDFAFFSAVTDGEQDILARQRFSSPVEFPAGRSRAGVSEEIRFRIPLKPDQFADAFEILVGFELTREQLEENRNRLSR</sequence>
<dbReference type="EMBL" id="FWFR01000001">
    <property type="protein sequence ID" value="SLN33712.1"/>
    <property type="molecule type" value="Genomic_DNA"/>
</dbReference>
<evidence type="ECO:0008006" key="3">
    <source>
        <dbReference type="Google" id="ProtNLM"/>
    </source>
</evidence>
<name>A0A1Y5SB60_9PROT</name>
<dbReference type="AlphaFoldDB" id="A0A1Y5SB60"/>
<keyword evidence="2" id="KW-1185">Reference proteome</keyword>
<evidence type="ECO:0000313" key="1">
    <source>
        <dbReference type="EMBL" id="SLN33712.1"/>
    </source>
</evidence>
<dbReference type="PROSITE" id="PS51257">
    <property type="entry name" value="PROKAR_LIPOPROTEIN"/>
    <property type="match status" value="1"/>
</dbReference>
<dbReference type="RefSeq" id="WP_085882523.1">
    <property type="nucleotide sequence ID" value="NZ_FWFR01000001.1"/>
</dbReference>
<dbReference type="InParanoid" id="A0A1Y5SB60"/>
<dbReference type="Proteomes" id="UP000193200">
    <property type="component" value="Unassembled WGS sequence"/>
</dbReference>
<accession>A0A1Y5SB60</accession>
<proteinExistence type="predicted"/>